<name>A0ABT3L2A4_9CYAN</name>
<sequence>MLTLNFSSIGLQKALLRVALTSAIAGAGVVMGVAPNVTQPLTRWFDTTVYAQSVSSEEVTNYARAAIAVERLRQNTYSEIKRLVNPVPNIACNQRAAFSGLPGNARQIAESYCNQSTVIVERHGLTIQRFNEITSQRQSDNSLEQRIQQAIRNLQ</sequence>
<protein>
    <submittedName>
        <fullName evidence="3">DUF4168 domain-containing protein</fullName>
    </submittedName>
</protein>
<reference evidence="3 4" key="1">
    <citation type="submission" date="2021-08" db="EMBL/GenBank/DDBJ databases">
        <title>Draft genome sequence of Spirulina subsalsa with high tolerance to salinity and hype-accumulation of phycocyanin.</title>
        <authorList>
            <person name="Pei H."/>
            <person name="Jiang L."/>
        </authorList>
    </citation>
    <scope>NUCLEOTIDE SEQUENCE [LARGE SCALE GENOMIC DNA]</scope>
    <source>
        <strain evidence="3 4">FACHB-351</strain>
    </source>
</reference>
<dbReference type="Pfam" id="PF13767">
    <property type="entry name" value="DUF4168"/>
    <property type="match status" value="1"/>
</dbReference>
<proteinExistence type="predicted"/>
<keyword evidence="4" id="KW-1185">Reference proteome</keyword>
<accession>A0ABT3L2A4</accession>
<comment type="caution">
    <text evidence="3">The sequence shown here is derived from an EMBL/GenBank/DDBJ whole genome shotgun (WGS) entry which is preliminary data.</text>
</comment>
<dbReference type="Proteomes" id="UP001526426">
    <property type="component" value="Unassembled WGS sequence"/>
</dbReference>
<keyword evidence="1" id="KW-0472">Membrane</keyword>
<feature type="transmembrane region" description="Helical" evidence="1">
    <location>
        <begin position="14"/>
        <end position="34"/>
    </location>
</feature>
<evidence type="ECO:0000313" key="3">
    <source>
        <dbReference type="EMBL" id="MCW6035647.1"/>
    </source>
</evidence>
<evidence type="ECO:0000256" key="1">
    <source>
        <dbReference type="SAM" id="Phobius"/>
    </source>
</evidence>
<keyword evidence="1" id="KW-1133">Transmembrane helix</keyword>
<organism evidence="3 4">
    <name type="scientific">Spirulina subsalsa FACHB-351</name>
    <dbReference type="NCBI Taxonomy" id="234711"/>
    <lineage>
        <taxon>Bacteria</taxon>
        <taxon>Bacillati</taxon>
        <taxon>Cyanobacteriota</taxon>
        <taxon>Cyanophyceae</taxon>
        <taxon>Spirulinales</taxon>
        <taxon>Spirulinaceae</taxon>
        <taxon>Spirulina</taxon>
    </lineage>
</organism>
<dbReference type="InterPro" id="IPR025433">
    <property type="entry name" value="DUF4168"/>
</dbReference>
<evidence type="ECO:0000313" key="4">
    <source>
        <dbReference type="Proteomes" id="UP001526426"/>
    </source>
</evidence>
<evidence type="ECO:0000259" key="2">
    <source>
        <dbReference type="Pfam" id="PF13767"/>
    </source>
</evidence>
<dbReference type="EMBL" id="JAIHOM010000017">
    <property type="protein sequence ID" value="MCW6035647.1"/>
    <property type="molecule type" value="Genomic_DNA"/>
</dbReference>
<gene>
    <name evidence="3" type="ORF">K4A83_05085</name>
</gene>
<keyword evidence="1" id="KW-0812">Transmembrane</keyword>
<dbReference type="RefSeq" id="WP_265263356.1">
    <property type="nucleotide sequence ID" value="NZ_JAIHOM010000017.1"/>
</dbReference>
<feature type="domain" description="DUF4168" evidence="2">
    <location>
        <begin position="55"/>
        <end position="147"/>
    </location>
</feature>